<dbReference type="GO" id="GO:0006730">
    <property type="term" value="P:one-carbon metabolic process"/>
    <property type="evidence" value="ECO:0007669"/>
    <property type="project" value="UniProtKB-KW"/>
</dbReference>
<comment type="pathway">
    <text evidence="1">One-carbon metabolism; tetrahydrofolate interconversion.</text>
</comment>
<dbReference type="OMA" id="QPIMFRR"/>
<keyword evidence="8" id="KW-1185">Reference proteome</keyword>
<dbReference type="Gene3D" id="3.40.50.300">
    <property type="entry name" value="P-loop containing nucleotide triphosphate hydrolases"/>
    <property type="match status" value="2"/>
</dbReference>
<dbReference type="Gene3D" id="3.30.1510.10">
    <property type="entry name" value="Domain 2, N(10)-formyltetrahydrofolate synthetase"/>
    <property type="match status" value="1"/>
</dbReference>
<evidence type="ECO:0000256" key="3">
    <source>
        <dbReference type="ARBA" id="ARBA00022563"/>
    </source>
</evidence>
<dbReference type="PROSITE" id="PS00721">
    <property type="entry name" value="FTHFS_1"/>
    <property type="match status" value="1"/>
</dbReference>
<name>A0A9Q0LU87_ANAIG</name>
<evidence type="ECO:0000313" key="8">
    <source>
        <dbReference type="Proteomes" id="UP001149090"/>
    </source>
</evidence>
<dbReference type="InterPro" id="IPR027417">
    <property type="entry name" value="P-loop_NTPase"/>
</dbReference>
<keyword evidence="6" id="KW-0067">ATP-binding</keyword>
<evidence type="ECO:0000256" key="5">
    <source>
        <dbReference type="ARBA" id="ARBA00022741"/>
    </source>
</evidence>
<dbReference type="GO" id="GO:0004329">
    <property type="term" value="F:formate-tetrahydrofolate ligase activity"/>
    <property type="evidence" value="ECO:0007669"/>
    <property type="project" value="UniProtKB-EC"/>
</dbReference>
<reference evidence="7" key="1">
    <citation type="submission" date="2022-10" db="EMBL/GenBank/DDBJ databases">
        <title>Novel sulphate-reducing endosymbionts in the free-living metamonad Anaeramoeba.</title>
        <authorList>
            <person name="Jerlstrom-Hultqvist J."/>
            <person name="Cepicka I."/>
            <person name="Gallot-Lavallee L."/>
            <person name="Salas-Leiva D."/>
            <person name="Curtis B.A."/>
            <person name="Zahonova K."/>
            <person name="Pipaliya S."/>
            <person name="Dacks J."/>
            <person name="Roger A.J."/>
        </authorList>
    </citation>
    <scope>NUCLEOTIDE SEQUENCE</scope>
    <source>
        <strain evidence="7">BMAN</strain>
    </source>
</reference>
<accession>A0A9Q0LU87</accession>
<dbReference type="Proteomes" id="UP001149090">
    <property type="component" value="Unassembled WGS sequence"/>
</dbReference>
<dbReference type="HAMAP" id="MF_01543">
    <property type="entry name" value="FTHFS"/>
    <property type="match status" value="1"/>
</dbReference>
<evidence type="ECO:0000256" key="2">
    <source>
        <dbReference type="ARBA" id="ARBA00012295"/>
    </source>
</evidence>
<evidence type="ECO:0000256" key="4">
    <source>
        <dbReference type="ARBA" id="ARBA00022598"/>
    </source>
</evidence>
<dbReference type="FunFam" id="3.10.410.10:FF:000001">
    <property type="entry name" value="Putative formate--tetrahydrofolate ligase"/>
    <property type="match status" value="1"/>
</dbReference>
<dbReference type="Pfam" id="PF01268">
    <property type="entry name" value="FTHFS"/>
    <property type="match status" value="1"/>
</dbReference>
<evidence type="ECO:0000256" key="6">
    <source>
        <dbReference type="ARBA" id="ARBA00022840"/>
    </source>
</evidence>
<sequence length="620" mass="68001">MKKLEIKTPTPTDIEISQSSELLTIEELSKEIGLLSNEYEIHGKYRGKITLEVLERLKNQENGNYVLVTGINPTSFGEGKTTTSLGLSQSLGAHLNKKVFTCLRCPSRGPTFGIKGGASGGGYSLVVPMDEFNLFLPDIDAVSIANNLCAAAIDTRMFHESYQKDIDLFNRLCPKDKNGNRLFTKSMLIRLKKLGIEKQKPEDLTDLEINQFCRLNIDPQTITWKRVVDVSDRYLRKITVGQSQTEKGRIRETGFDIAVASEVMAILALANSLQDLRERIGRIVVARDKDSRPVTTEDLGVAGAMTVLLKDVIKPNLMQTIEKTPVLVHSGPFANIAHGNSSIIADKIALKLVGKDGYVVTEAGFGADCGAEKFFNIKCRSSGLTPNCCVIVCSLRALKTHGGIPLSECKKPNIEGVIKGCSNLKQHIENISKFGIPTVVCINQFINDTDEEIAAVITEAKKAGAFDAVSSTHYARGGEGAIQLATSVIEACQMKNNFKFLYELNLPIKSKIEIIAKEIYRADSVKYEGTTEEDIENFEKNGFGNLPICIAKTQYSFSHDPKLLGTPNGFVFPIREIRASIGAGFIFPISGDISTMPGLPTRPAYYDIDIDEKGNITGLF</sequence>
<gene>
    <name evidence="7" type="ORF">M0811_14163</name>
</gene>
<evidence type="ECO:0000313" key="7">
    <source>
        <dbReference type="EMBL" id="KAJ5080076.1"/>
    </source>
</evidence>
<dbReference type="CDD" id="cd00477">
    <property type="entry name" value="FTHFS"/>
    <property type="match status" value="1"/>
</dbReference>
<keyword evidence="4" id="KW-0436">Ligase</keyword>
<protein>
    <recommendedName>
        <fullName evidence="2">formate--tetrahydrofolate ligase</fullName>
        <ecNumber evidence="2">6.3.4.3</ecNumber>
    </recommendedName>
</protein>
<evidence type="ECO:0000256" key="1">
    <source>
        <dbReference type="ARBA" id="ARBA00004777"/>
    </source>
</evidence>
<dbReference type="AlphaFoldDB" id="A0A9Q0LU87"/>
<keyword evidence="5" id="KW-0547">Nucleotide-binding</keyword>
<organism evidence="7 8">
    <name type="scientific">Anaeramoeba ignava</name>
    <name type="common">Anaerobic marine amoeba</name>
    <dbReference type="NCBI Taxonomy" id="1746090"/>
    <lineage>
        <taxon>Eukaryota</taxon>
        <taxon>Metamonada</taxon>
        <taxon>Anaeramoebidae</taxon>
        <taxon>Anaeramoeba</taxon>
    </lineage>
</organism>
<keyword evidence="3" id="KW-0554">One-carbon metabolism</keyword>
<proteinExistence type="inferred from homology"/>
<comment type="caution">
    <text evidence="7">The sequence shown here is derived from an EMBL/GenBank/DDBJ whole genome shotgun (WGS) entry which is preliminary data.</text>
</comment>
<dbReference type="SUPFAM" id="SSF52540">
    <property type="entry name" value="P-loop containing nucleoside triphosphate hydrolases"/>
    <property type="match status" value="1"/>
</dbReference>
<dbReference type="Gene3D" id="3.10.410.10">
    <property type="entry name" value="Formyltetrahydrofolate synthetase, domain 3"/>
    <property type="match status" value="1"/>
</dbReference>
<dbReference type="GO" id="GO:0005524">
    <property type="term" value="F:ATP binding"/>
    <property type="evidence" value="ECO:0007669"/>
    <property type="project" value="UniProtKB-KW"/>
</dbReference>
<dbReference type="FunFam" id="3.40.50.300:FF:000245">
    <property type="entry name" value="C-1-tetrahydrofolate synthase, cytoplasmic"/>
    <property type="match status" value="1"/>
</dbReference>
<dbReference type="EMBL" id="JAPDFW010000014">
    <property type="protein sequence ID" value="KAJ5080076.1"/>
    <property type="molecule type" value="Genomic_DNA"/>
</dbReference>
<dbReference type="OrthoDB" id="1845775at2759"/>
<dbReference type="EC" id="6.3.4.3" evidence="2"/>
<dbReference type="InterPro" id="IPR020628">
    <property type="entry name" value="Formate_THF_ligase_CS"/>
</dbReference>
<dbReference type="InterPro" id="IPR000559">
    <property type="entry name" value="Formate_THF_ligase"/>
</dbReference>